<evidence type="ECO:0000259" key="2">
    <source>
        <dbReference type="Pfam" id="PF18962"/>
    </source>
</evidence>
<sequence>MRLPLLILSAGLVLLTATASAPAQTLTRVTNTTVTGIPNGISISGTKAYVSDFGGGTLQVYSIANPLAPVLLGSCSAIRPRALAAADTMAYILGFGLGQVTTSYLTALYVSNPATPAAGRVVLFGEPPIYIGASRSLVCAASTIGGTVRVFDSLLNQLSSFTASATAVVLNGTALYLNFYGTTTVYDLSNPAAPVRVRVVNGPINVVNGNRACGLYGSLYSYDVSSPLNPVLLGTAPLASGYGLLAMTGTTAYTCESYSGMGSNNLPMKAFAISQASAPVLQATTAASASATAIAASGNYVFLVNQFGSLFQVYALSGTGTGTRSSQQNTMGIYPNPAHAALTMTPPNPAASVEVYDLAGRVCLTARVSAGIPLDISHLLAGMYVVRNGSATQPLVVE</sequence>
<dbReference type="Pfam" id="PF08309">
    <property type="entry name" value="LVIVD"/>
    <property type="match status" value="1"/>
</dbReference>
<dbReference type="SUPFAM" id="SSF63825">
    <property type="entry name" value="YWTD domain"/>
    <property type="match status" value="1"/>
</dbReference>
<gene>
    <name evidence="3" type="ORF">I7X13_20960</name>
</gene>
<dbReference type="Pfam" id="PF18962">
    <property type="entry name" value="Por_Secre_tail"/>
    <property type="match status" value="1"/>
</dbReference>
<reference evidence="3 4" key="1">
    <citation type="submission" date="2020-12" db="EMBL/GenBank/DDBJ databases">
        <title>Hymenobacter sp.</title>
        <authorList>
            <person name="Kim M.K."/>
        </authorList>
    </citation>
    <scope>NUCLEOTIDE SEQUENCE [LARGE SCALE GENOMIC DNA]</scope>
    <source>
        <strain evidence="3 4">BT442</strain>
    </source>
</reference>
<dbReference type="NCBIfam" id="TIGR04183">
    <property type="entry name" value="Por_Secre_tail"/>
    <property type="match status" value="1"/>
</dbReference>
<dbReference type="InterPro" id="IPR026444">
    <property type="entry name" value="Secre_tail"/>
</dbReference>
<dbReference type="InterPro" id="IPR013211">
    <property type="entry name" value="LVIVD"/>
</dbReference>
<comment type="caution">
    <text evidence="3">The sequence shown here is derived from an EMBL/GenBank/DDBJ whole genome shotgun (WGS) entry which is preliminary data.</text>
</comment>
<organism evidence="3 4">
    <name type="scientific">Hymenobacter negativus</name>
    <dbReference type="NCBI Taxonomy" id="2795026"/>
    <lineage>
        <taxon>Bacteria</taxon>
        <taxon>Pseudomonadati</taxon>
        <taxon>Bacteroidota</taxon>
        <taxon>Cytophagia</taxon>
        <taxon>Cytophagales</taxon>
        <taxon>Hymenobacteraceae</taxon>
        <taxon>Hymenobacter</taxon>
    </lineage>
</organism>
<dbReference type="Proteomes" id="UP000625631">
    <property type="component" value="Unassembled WGS sequence"/>
</dbReference>
<keyword evidence="1" id="KW-0732">Signal</keyword>
<dbReference type="RefSeq" id="WP_198076989.1">
    <property type="nucleotide sequence ID" value="NZ_JAEDAE010000016.1"/>
</dbReference>
<feature type="signal peptide" evidence="1">
    <location>
        <begin position="1"/>
        <end position="23"/>
    </location>
</feature>
<evidence type="ECO:0000313" key="3">
    <source>
        <dbReference type="EMBL" id="MBH8560540.1"/>
    </source>
</evidence>
<evidence type="ECO:0000256" key="1">
    <source>
        <dbReference type="SAM" id="SignalP"/>
    </source>
</evidence>
<dbReference type="EMBL" id="JAEDAE010000016">
    <property type="protein sequence ID" value="MBH8560540.1"/>
    <property type="molecule type" value="Genomic_DNA"/>
</dbReference>
<feature type="chain" id="PRO_5045678347" evidence="1">
    <location>
        <begin position="24"/>
        <end position="398"/>
    </location>
</feature>
<protein>
    <submittedName>
        <fullName evidence="3">T9SS type A sorting domain-containing protein</fullName>
    </submittedName>
</protein>
<proteinExistence type="predicted"/>
<accession>A0ABS0QCY2</accession>
<evidence type="ECO:0000313" key="4">
    <source>
        <dbReference type="Proteomes" id="UP000625631"/>
    </source>
</evidence>
<feature type="domain" description="Secretion system C-terminal sorting" evidence="2">
    <location>
        <begin position="333"/>
        <end position="390"/>
    </location>
</feature>
<name>A0ABS0QCY2_9BACT</name>
<keyword evidence="4" id="KW-1185">Reference proteome</keyword>